<dbReference type="InterPro" id="IPR024983">
    <property type="entry name" value="CHAT_dom"/>
</dbReference>
<dbReference type="InterPro" id="IPR019734">
    <property type="entry name" value="TPR_rpt"/>
</dbReference>
<feature type="domain" description="CHAT" evidence="2">
    <location>
        <begin position="550"/>
        <end position="816"/>
    </location>
</feature>
<sequence>MLPDSLLAELFRQQGKAYNSLDQPDHAIAVMLQGYRLLKNKGRSEVLGKLSFNLGILYYWKQELPNAVFYYTQAAENLSESGLRSTALKYAADVCFSIGDYEKGITLAQRSIEAIDPDIYPLEAAEAYNALGFNQYTLERFHEAAQAFTLAQQYYYSWTKNTGQENPEIIAAIICNDGLNSLRLQKSTEAIGQFKKVSNIYRTQKDTDKLIRYGLSNAGIAYLMAGDTLMAVKRYQQAIDLIEKHFPQAKNSKYAIIYSNMAMRLGYQHAAAIPTFKKALSVFPRFRSVQEKDLSQIPYKYDLQEIIHDYGKVVFQAGKNRKDLKTVRDALIIFEYNDRLIDYMRREHSSNVSKLFWRKKTRDMYERAIEACYLLNDPVKAFYFFEKSRAVLLNDQLNELSARQQLSPAAKEKERSLFSRIADLQNKLGDTSPGSAENKKLLSQLAAARYEQDIFISSLEQTLPQYYAYKYDNHVPSIPQVRQNILAKNQTFICYFMGEEAVYGLAVTAKNLIFRKINVDTYRKYSTVFRRLLADRETQNKAFPHYLAISSRLYQLLIQPFGFPQNTRVIISSDGHFLPFEALSTSASHPAFLVNDHAFSYTYSAGFLQKIRRKAEGFLPGKSYLGLAPVEFSPLLKQATLPGSDISLAKINKQFWFSKIVTGTEASRETFVNESPAYRIVQLLTHATADSTGSVPKLYFADSTLSLPELTATRDYFTQLLVLSACRTGIGQDQQGEGVFSLARGFAALGIPSTLTTLWRVENQSVYDLTERFYEYLNKGLPLDVALQQAQIHWLKSASSGNRLPYAWAGIVLVGNTEPVIRGSGFWWAIFGILGAMVILAWWAGRRFLVGSGLSKS</sequence>
<evidence type="ECO:0000313" key="3">
    <source>
        <dbReference type="EMBL" id="CAG5000536.1"/>
    </source>
</evidence>
<keyword evidence="4" id="KW-1185">Reference proteome</keyword>
<dbReference type="AlphaFoldDB" id="A0A916JE78"/>
<dbReference type="EMBL" id="CAJRAF010000002">
    <property type="protein sequence ID" value="CAG5000536.1"/>
    <property type="molecule type" value="Genomic_DNA"/>
</dbReference>
<reference evidence="3" key="1">
    <citation type="submission" date="2021-04" db="EMBL/GenBank/DDBJ databases">
        <authorList>
            <person name="Rodrigo-Torres L."/>
            <person name="Arahal R. D."/>
            <person name="Lucena T."/>
        </authorList>
    </citation>
    <scope>NUCLEOTIDE SEQUENCE</scope>
    <source>
        <strain evidence="3">CECT 9275</strain>
    </source>
</reference>
<name>A0A916JE78_9BACT</name>
<evidence type="ECO:0000259" key="2">
    <source>
        <dbReference type="Pfam" id="PF12770"/>
    </source>
</evidence>
<feature type="transmembrane region" description="Helical" evidence="1">
    <location>
        <begin position="826"/>
        <end position="845"/>
    </location>
</feature>
<proteinExistence type="predicted"/>
<dbReference type="Proteomes" id="UP000680038">
    <property type="component" value="Unassembled WGS sequence"/>
</dbReference>
<keyword evidence="1" id="KW-0812">Transmembrane</keyword>
<dbReference type="SMART" id="SM00028">
    <property type="entry name" value="TPR"/>
    <property type="match status" value="7"/>
</dbReference>
<comment type="caution">
    <text evidence="3">The sequence shown here is derived from an EMBL/GenBank/DDBJ whole genome shotgun (WGS) entry which is preliminary data.</text>
</comment>
<protein>
    <recommendedName>
        <fullName evidence="2">CHAT domain-containing protein</fullName>
    </recommendedName>
</protein>
<keyword evidence="1" id="KW-1133">Transmembrane helix</keyword>
<dbReference type="SUPFAM" id="SSF48452">
    <property type="entry name" value="TPR-like"/>
    <property type="match status" value="2"/>
</dbReference>
<dbReference type="Pfam" id="PF12770">
    <property type="entry name" value="CHAT"/>
    <property type="match status" value="1"/>
</dbReference>
<dbReference type="InterPro" id="IPR011990">
    <property type="entry name" value="TPR-like_helical_dom_sf"/>
</dbReference>
<evidence type="ECO:0000256" key="1">
    <source>
        <dbReference type="SAM" id="Phobius"/>
    </source>
</evidence>
<evidence type="ECO:0000313" key="4">
    <source>
        <dbReference type="Proteomes" id="UP000680038"/>
    </source>
</evidence>
<keyword evidence="1" id="KW-0472">Membrane</keyword>
<gene>
    <name evidence="3" type="ORF">DYBT9275_02483</name>
</gene>
<organism evidence="3 4">
    <name type="scientific">Dyadobacter helix</name>
    <dbReference type="NCBI Taxonomy" id="2822344"/>
    <lineage>
        <taxon>Bacteria</taxon>
        <taxon>Pseudomonadati</taxon>
        <taxon>Bacteroidota</taxon>
        <taxon>Cytophagia</taxon>
        <taxon>Cytophagales</taxon>
        <taxon>Spirosomataceae</taxon>
        <taxon>Dyadobacter</taxon>
    </lineage>
</organism>
<dbReference type="PANTHER" id="PTHR10098">
    <property type="entry name" value="RAPSYN-RELATED"/>
    <property type="match status" value="1"/>
</dbReference>
<accession>A0A916JE78</accession>
<dbReference type="Gene3D" id="1.25.40.10">
    <property type="entry name" value="Tetratricopeptide repeat domain"/>
    <property type="match status" value="2"/>
</dbReference>